<proteinExistence type="predicted"/>
<accession>A0ACC1KF50</accession>
<sequence length="359" mass="39288">MALFELLPQDAFNKIALDLEADDLATLMLVSRRLNRLASCDELWIEKISADFGDREHIIDTLAEAGVDIAELVYQSTDLVPWRHQQLDDESDGNDSDCKDDISECSGIAPSTGSSYLYTGVGVRCYRDRFVRVFPRSGDDAVSTVKSAEATLESVKHMLRDGPRASSDVFAEAAYRLLLVQEYYPNSAECYYLWALICFMLNSFKPSMSFISIGQSINGEFAPLKELAKEVQSIVAGAYGTGNQVPLLDSAGSGPSPHLAKALAIVFQRLDSDRDGVLNATELSHMVRQTNGQAPPPAVVSQIIGSFGGQIQAKSGRMVQGWNLASLTDFYIAQTLDDPSETRKDLAKFGFDPATLKYA</sequence>
<dbReference type="Proteomes" id="UP001140066">
    <property type="component" value="Unassembled WGS sequence"/>
</dbReference>
<gene>
    <name evidence="1" type="ORF">GGI18_002671</name>
</gene>
<protein>
    <submittedName>
        <fullName evidence="1">Uncharacterized protein</fullName>
    </submittedName>
</protein>
<organism evidence="1 2">
    <name type="scientific">Coemansia linderi</name>
    <dbReference type="NCBI Taxonomy" id="2663919"/>
    <lineage>
        <taxon>Eukaryota</taxon>
        <taxon>Fungi</taxon>
        <taxon>Fungi incertae sedis</taxon>
        <taxon>Zoopagomycota</taxon>
        <taxon>Kickxellomycotina</taxon>
        <taxon>Kickxellomycetes</taxon>
        <taxon>Kickxellales</taxon>
        <taxon>Kickxellaceae</taxon>
        <taxon>Coemansia</taxon>
    </lineage>
</organism>
<keyword evidence="2" id="KW-1185">Reference proteome</keyword>
<comment type="caution">
    <text evidence="1">The sequence shown here is derived from an EMBL/GenBank/DDBJ whole genome shotgun (WGS) entry which is preliminary data.</text>
</comment>
<name>A0ACC1KF50_9FUNG</name>
<evidence type="ECO:0000313" key="2">
    <source>
        <dbReference type="Proteomes" id="UP001140066"/>
    </source>
</evidence>
<reference evidence="1" key="1">
    <citation type="submission" date="2022-07" db="EMBL/GenBank/DDBJ databases">
        <title>Phylogenomic reconstructions and comparative analyses of Kickxellomycotina fungi.</title>
        <authorList>
            <person name="Reynolds N.K."/>
            <person name="Stajich J.E."/>
            <person name="Barry K."/>
            <person name="Grigoriev I.V."/>
            <person name="Crous P."/>
            <person name="Smith M.E."/>
        </authorList>
    </citation>
    <scope>NUCLEOTIDE SEQUENCE</scope>
    <source>
        <strain evidence="1">BCRC 34191</strain>
    </source>
</reference>
<dbReference type="EMBL" id="JANBUK010000708">
    <property type="protein sequence ID" value="KAJ2788962.1"/>
    <property type="molecule type" value="Genomic_DNA"/>
</dbReference>
<evidence type="ECO:0000313" key="1">
    <source>
        <dbReference type="EMBL" id="KAJ2788962.1"/>
    </source>
</evidence>